<protein>
    <recommendedName>
        <fullName evidence="7">Phospholipase B-like</fullName>
        <ecNumber evidence="7">3.1.1.-</ecNumber>
    </recommendedName>
</protein>
<dbReference type="PANTHER" id="PTHR12370">
    <property type="entry name" value="PHOSPHOLIPASE B-RELATED"/>
    <property type="match status" value="1"/>
</dbReference>
<evidence type="ECO:0000256" key="2">
    <source>
        <dbReference type="ARBA" id="ARBA00022729"/>
    </source>
</evidence>
<feature type="chain" id="PRO_5041779355" description="Phospholipase B-like" evidence="7">
    <location>
        <begin position="21"/>
        <end position="618"/>
    </location>
</feature>
<name>A0AAE1GZI1_9NEOP</name>
<evidence type="ECO:0000256" key="3">
    <source>
        <dbReference type="ARBA" id="ARBA00022801"/>
    </source>
</evidence>
<gene>
    <name evidence="8" type="ORF">KUF71_021776</name>
</gene>
<comment type="similarity">
    <text evidence="1 7">Belongs to the phospholipase B-like family.</text>
</comment>
<evidence type="ECO:0000313" key="9">
    <source>
        <dbReference type="Proteomes" id="UP001219518"/>
    </source>
</evidence>
<dbReference type="PANTHER" id="PTHR12370:SF3">
    <property type="entry name" value="PHOSPHOLIPASE B-LIKE 2-RELATED"/>
    <property type="match status" value="1"/>
</dbReference>
<dbReference type="AlphaFoldDB" id="A0AAE1GZI1"/>
<keyword evidence="3 7" id="KW-0378">Hydrolase</keyword>
<organism evidence="8 9">
    <name type="scientific">Frankliniella fusca</name>
    <dbReference type="NCBI Taxonomy" id="407009"/>
    <lineage>
        <taxon>Eukaryota</taxon>
        <taxon>Metazoa</taxon>
        <taxon>Ecdysozoa</taxon>
        <taxon>Arthropoda</taxon>
        <taxon>Hexapoda</taxon>
        <taxon>Insecta</taxon>
        <taxon>Pterygota</taxon>
        <taxon>Neoptera</taxon>
        <taxon>Paraneoptera</taxon>
        <taxon>Thysanoptera</taxon>
        <taxon>Terebrantia</taxon>
        <taxon>Thripoidea</taxon>
        <taxon>Thripidae</taxon>
        <taxon>Frankliniella</taxon>
    </lineage>
</organism>
<accession>A0AAE1GZI1</accession>
<sequence>MTTRLLVLLAAGALLGAAKALPANEVGAQDIMELRGAAGAPSSDPEHQMIAYVTYDTSADTFRPTVLESRDPDEAENAIPADHVAKIVYSSLINETGWDYLELQTNAAVDDVLQARGAGFLEGFMSAGILHMHVHNVARPFCDGRETLCARIQQFLDRNLDWVRRMANKHAAKDAYWHQVRLFYAQQDSLLEGYNSRRSDDPSLPPLTQNDILWLNVQGDLEDLTSALALEVLGEEAAAYTQMEHGRVLGSGSCSALIKLLPKDVLVSHDTWSSYETMLRIQKKYVLNYHVGAGRRELLPGRAMSFSSYPGVISSGDDFYVMSSGLVTLETTIGNGNASLWQYVSPVGQVAEGTRAMVANRLASSGRLWTQIFSKHNSGTYNNQWMVVDYNRLSPNQQGRANNNVQGAQQGLKAKSGLLYVLEQLPNYIKAEDLTSVLVAQGYWASYNVPYFKEVFTMSGNEPLVKKYGDWFTFENSPRARIFRREQGKVSDLQTMWALMRSNDFKNDPLSVCNCTPSHNGENAIAARSDLNPADGKYPWGALGHRNHGATDTKITSLELARDLRFLGESGPPHYSDSCPPFSWAAADFAATTPHVGLPDTWTFPPVVHRWAWGLDQF</sequence>
<evidence type="ECO:0000256" key="1">
    <source>
        <dbReference type="ARBA" id="ARBA00007835"/>
    </source>
</evidence>
<comment type="caution">
    <text evidence="8">The sequence shown here is derived from an EMBL/GenBank/DDBJ whole genome shotgun (WGS) entry which is preliminary data.</text>
</comment>
<keyword evidence="5 7" id="KW-0443">Lipid metabolism</keyword>
<evidence type="ECO:0000256" key="6">
    <source>
        <dbReference type="ARBA" id="ARBA00023180"/>
    </source>
</evidence>
<keyword evidence="6" id="KW-0325">Glycoprotein</keyword>
<keyword evidence="2 7" id="KW-0732">Signal</keyword>
<dbReference type="GO" id="GO:0005576">
    <property type="term" value="C:extracellular region"/>
    <property type="evidence" value="ECO:0007669"/>
    <property type="project" value="TreeGrafter"/>
</dbReference>
<evidence type="ECO:0000256" key="4">
    <source>
        <dbReference type="ARBA" id="ARBA00022963"/>
    </source>
</evidence>
<evidence type="ECO:0000313" key="8">
    <source>
        <dbReference type="EMBL" id="KAK3912206.1"/>
    </source>
</evidence>
<dbReference type="GO" id="GO:0004620">
    <property type="term" value="F:phospholipase activity"/>
    <property type="evidence" value="ECO:0007669"/>
    <property type="project" value="InterPro"/>
</dbReference>
<comment type="function">
    <text evidence="7">Putative phospholipase.</text>
</comment>
<dbReference type="InterPro" id="IPR007000">
    <property type="entry name" value="PLipase_B-like"/>
</dbReference>
<dbReference type="GO" id="GO:0009395">
    <property type="term" value="P:phospholipid catabolic process"/>
    <property type="evidence" value="ECO:0007669"/>
    <property type="project" value="TreeGrafter"/>
</dbReference>
<dbReference type="EC" id="3.1.1.-" evidence="7"/>
<keyword evidence="9" id="KW-1185">Reference proteome</keyword>
<evidence type="ECO:0000256" key="5">
    <source>
        <dbReference type="ARBA" id="ARBA00023098"/>
    </source>
</evidence>
<proteinExistence type="inferred from homology"/>
<reference evidence="8" key="2">
    <citation type="journal article" date="2023" name="BMC Genomics">
        <title>Pest status, molecular evolution, and epigenetic factors derived from the genome assembly of Frankliniella fusca, a thysanopteran phytovirus vector.</title>
        <authorList>
            <person name="Catto M.A."/>
            <person name="Labadie P.E."/>
            <person name="Jacobson A.L."/>
            <person name="Kennedy G.G."/>
            <person name="Srinivasan R."/>
            <person name="Hunt B.G."/>
        </authorList>
    </citation>
    <scope>NUCLEOTIDE SEQUENCE</scope>
    <source>
        <strain evidence="8">PL_HMW_Pooled</strain>
    </source>
</reference>
<dbReference type="EMBL" id="JAHWGI010000292">
    <property type="protein sequence ID" value="KAK3912206.1"/>
    <property type="molecule type" value="Genomic_DNA"/>
</dbReference>
<keyword evidence="4 7" id="KW-0442">Lipid degradation</keyword>
<evidence type="ECO:0000256" key="7">
    <source>
        <dbReference type="RuleBase" id="RU364138"/>
    </source>
</evidence>
<dbReference type="Proteomes" id="UP001219518">
    <property type="component" value="Unassembled WGS sequence"/>
</dbReference>
<dbReference type="Gene3D" id="3.60.60.30">
    <property type="match status" value="1"/>
</dbReference>
<dbReference type="Pfam" id="PF04916">
    <property type="entry name" value="Phospholip_B"/>
    <property type="match status" value="1"/>
</dbReference>
<feature type="signal peptide" evidence="7">
    <location>
        <begin position="1"/>
        <end position="20"/>
    </location>
</feature>
<reference evidence="8" key="1">
    <citation type="submission" date="2021-07" db="EMBL/GenBank/DDBJ databases">
        <authorList>
            <person name="Catto M.A."/>
            <person name="Jacobson A."/>
            <person name="Kennedy G."/>
            <person name="Labadie P."/>
            <person name="Hunt B.G."/>
            <person name="Srinivasan R."/>
        </authorList>
    </citation>
    <scope>NUCLEOTIDE SEQUENCE</scope>
    <source>
        <strain evidence="8">PL_HMW_Pooled</strain>
        <tissue evidence="8">Head</tissue>
    </source>
</reference>